<name>A0A9N9IGF8_9GLOM</name>
<proteinExistence type="predicted"/>
<evidence type="ECO:0000313" key="1">
    <source>
        <dbReference type="EMBL" id="CAG8735078.1"/>
    </source>
</evidence>
<dbReference type="EMBL" id="CAJVPY010012571">
    <property type="protein sequence ID" value="CAG8735078.1"/>
    <property type="molecule type" value="Genomic_DNA"/>
</dbReference>
<comment type="caution">
    <text evidence="1">The sequence shown here is derived from an EMBL/GenBank/DDBJ whole genome shotgun (WGS) entry which is preliminary data.</text>
</comment>
<reference evidence="1" key="1">
    <citation type="submission" date="2021-06" db="EMBL/GenBank/DDBJ databases">
        <authorList>
            <person name="Kallberg Y."/>
            <person name="Tangrot J."/>
            <person name="Rosling A."/>
        </authorList>
    </citation>
    <scope>NUCLEOTIDE SEQUENCE</scope>
    <source>
        <strain evidence="1">MA453B</strain>
    </source>
</reference>
<keyword evidence="2" id="KW-1185">Reference proteome</keyword>
<dbReference type="AlphaFoldDB" id="A0A9N9IGF8"/>
<gene>
    <name evidence="1" type="ORF">DERYTH_LOCUS15473</name>
</gene>
<sequence length="690" mass="81367">MASTSISIEDPYTHNREQVTMIVCSPNLKYIATWSDMNKSAVFWSIPDNFDNQQFNQQQLKPEHTILLEKYKDRNKYKVYSNSDIEPSSDSETYGDIKNYFTVSDDKFVAMPIKRIEVERSETEQVEIEKAKSEAVSKIEDKCDLKTAKKYGSRVQIGIFNFKTEEYLSLSLPHSEIMVESLAFLDENYLIMISKYPLCRIYIFTHEKNKFIHKSTIKMESYNEKTFLSNGKLFIYDENLGSITKWDIKTLKFEAYFLFDNSFNVDNMKMSDNEILFFVYGTKRTGNLHKDPYPCISIYSADHGNKFTTFYLIASDIGARLLIVYHRKNEESNKYHYSICDPFAPYIPDESYINADHLFKDFEAERDKNFEYKYIVKSDKVVGFIKNDLVIKKLIPDNWIFYLRETLKDSNSIFISSDSEKIIDLIRRAAKDIETTVEVEKTYSKYFITWTLKYENNNKYIFLTAKFKNDKTSIQIVPEIYINSGMDNKGFINECDCLNSGDLVMITFLGVEIWTFNAKDNKIELKYCWNDEGVWDWDKENVINLFNDEKKIKKRYFFPPSSYIGIIRYSSVFSQPSQLHNKNSNGDKDRFFFNELIENHINNKFFLMLYGKKLIEDIIKDDDDELLRKLFKGELRKFIGYINSDDWEESTKPITTRIMKVIKDEGQESETEKIQSIKKTVEDLKEMLAK</sequence>
<dbReference type="SUPFAM" id="SSF50978">
    <property type="entry name" value="WD40 repeat-like"/>
    <property type="match status" value="1"/>
</dbReference>
<organism evidence="1 2">
    <name type="scientific">Dentiscutata erythropus</name>
    <dbReference type="NCBI Taxonomy" id="1348616"/>
    <lineage>
        <taxon>Eukaryota</taxon>
        <taxon>Fungi</taxon>
        <taxon>Fungi incertae sedis</taxon>
        <taxon>Mucoromycota</taxon>
        <taxon>Glomeromycotina</taxon>
        <taxon>Glomeromycetes</taxon>
        <taxon>Diversisporales</taxon>
        <taxon>Gigasporaceae</taxon>
        <taxon>Dentiscutata</taxon>
    </lineage>
</organism>
<dbReference type="OrthoDB" id="2428446at2759"/>
<dbReference type="InterPro" id="IPR036322">
    <property type="entry name" value="WD40_repeat_dom_sf"/>
</dbReference>
<protein>
    <submittedName>
        <fullName evidence="1">5052_t:CDS:1</fullName>
    </submittedName>
</protein>
<feature type="non-terminal residue" evidence="1">
    <location>
        <position position="690"/>
    </location>
</feature>
<dbReference type="Proteomes" id="UP000789405">
    <property type="component" value="Unassembled WGS sequence"/>
</dbReference>
<accession>A0A9N9IGF8</accession>
<evidence type="ECO:0000313" key="2">
    <source>
        <dbReference type="Proteomes" id="UP000789405"/>
    </source>
</evidence>